<dbReference type="PANTHER" id="PTHR47976">
    <property type="entry name" value="G-TYPE LECTIN S-RECEPTOR-LIKE SERINE/THREONINE-PROTEIN KINASE SD2-5"/>
    <property type="match status" value="1"/>
</dbReference>
<dbReference type="PANTHER" id="PTHR47976:SF7">
    <property type="entry name" value="RECEPTOR-LIKE SERINE_THREONINE-PROTEIN KINASE"/>
    <property type="match status" value="1"/>
</dbReference>
<protein>
    <recommendedName>
        <fullName evidence="2">Protein kinase domain-containing protein</fullName>
    </recommendedName>
</protein>
<organism evidence="3 4">
    <name type="scientific">Hibiscus sabdariffa</name>
    <name type="common">roselle</name>
    <dbReference type="NCBI Taxonomy" id="183260"/>
    <lineage>
        <taxon>Eukaryota</taxon>
        <taxon>Viridiplantae</taxon>
        <taxon>Streptophyta</taxon>
        <taxon>Embryophyta</taxon>
        <taxon>Tracheophyta</taxon>
        <taxon>Spermatophyta</taxon>
        <taxon>Magnoliopsida</taxon>
        <taxon>eudicotyledons</taxon>
        <taxon>Gunneridae</taxon>
        <taxon>Pentapetalae</taxon>
        <taxon>rosids</taxon>
        <taxon>malvids</taxon>
        <taxon>Malvales</taxon>
        <taxon>Malvaceae</taxon>
        <taxon>Malvoideae</taxon>
        <taxon>Hibiscus</taxon>
    </lineage>
</organism>
<evidence type="ECO:0000313" key="3">
    <source>
        <dbReference type="EMBL" id="KAK8575355.1"/>
    </source>
</evidence>
<evidence type="ECO:0000313" key="4">
    <source>
        <dbReference type="Proteomes" id="UP001472677"/>
    </source>
</evidence>
<dbReference type="InterPro" id="IPR051343">
    <property type="entry name" value="G-type_lectin_kinases/EP1-like"/>
</dbReference>
<dbReference type="PROSITE" id="PS50011">
    <property type="entry name" value="PROTEIN_KINASE_DOM"/>
    <property type="match status" value="1"/>
</dbReference>
<reference evidence="3 4" key="1">
    <citation type="journal article" date="2024" name="G3 (Bethesda)">
        <title>Genome assembly of Hibiscus sabdariffa L. provides insights into metabolisms of medicinal natural products.</title>
        <authorList>
            <person name="Kim T."/>
        </authorList>
    </citation>
    <scope>NUCLEOTIDE SEQUENCE [LARGE SCALE GENOMIC DNA]</scope>
    <source>
        <strain evidence="3">TK-2024</strain>
        <tissue evidence="3">Old leaves</tissue>
    </source>
</reference>
<comment type="caution">
    <text evidence="3">The sequence shown here is derived from an EMBL/GenBank/DDBJ whole genome shotgun (WGS) entry which is preliminary data.</text>
</comment>
<dbReference type="SUPFAM" id="SSF56112">
    <property type="entry name" value="Protein kinase-like (PK-like)"/>
    <property type="match status" value="1"/>
</dbReference>
<evidence type="ECO:0000259" key="2">
    <source>
        <dbReference type="PROSITE" id="PS50011"/>
    </source>
</evidence>
<evidence type="ECO:0000256" key="1">
    <source>
        <dbReference type="ARBA" id="ARBA00022729"/>
    </source>
</evidence>
<proteinExistence type="predicted"/>
<dbReference type="InterPro" id="IPR011009">
    <property type="entry name" value="Kinase-like_dom_sf"/>
</dbReference>
<dbReference type="Gene3D" id="1.10.510.10">
    <property type="entry name" value="Transferase(Phosphotransferase) domain 1"/>
    <property type="match status" value="1"/>
</dbReference>
<feature type="domain" description="Protein kinase" evidence="2">
    <location>
        <begin position="1"/>
        <end position="107"/>
    </location>
</feature>
<dbReference type="Proteomes" id="UP001472677">
    <property type="component" value="Unassembled WGS sequence"/>
</dbReference>
<accession>A0ABR2FAI6</accession>
<gene>
    <name evidence="3" type="ORF">V6N12_063030</name>
</gene>
<dbReference type="InterPro" id="IPR000719">
    <property type="entry name" value="Prot_kinase_dom"/>
</dbReference>
<name>A0ABR2FAI6_9ROSI</name>
<dbReference type="EMBL" id="JBBPBM010000007">
    <property type="protein sequence ID" value="KAK8575355.1"/>
    <property type="molecule type" value="Genomic_DNA"/>
</dbReference>
<keyword evidence="1" id="KW-0732">Signal</keyword>
<sequence length="107" mass="12132">MVNGSLADVLFTPQEPPPWNQRVEIARNIAIGLLYLHEECETQIIHCDIKPQNILKDEQGRAKISDFGLAKLLKPDQTNTMTEIRGTRGYVAPEWHRELPVTVKADV</sequence>
<dbReference type="Pfam" id="PF00069">
    <property type="entry name" value="Pkinase"/>
    <property type="match status" value="1"/>
</dbReference>
<keyword evidence="4" id="KW-1185">Reference proteome</keyword>